<feature type="compositionally biased region" description="Polar residues" evidence="1">
    <location>
        <begin position="1"/>
        <end position="10"/>
    </location>
</feature>
<dbReference type="Proteomes" id="UP000193380">
    <property type="component" value="Unassembled WGS sequence"/>
</dbReference>
<dbReference type="InterPro" id="IPR057573">
    <property type="entry name" value="NOL9_N"/>
</dbReference>
<evidence type="ECO:0000313" key="3">
    <source>
        <dbReference type="EMBL" id="CDQ74864.1"/>
    </source>
</evidence>
<protein>
    <recommendedName>
        <fullName evidence="2">NOL9 N-terminal domain-containing protein</fullName>
    </recommendedName>
</protein>
<dbReference type="EMBL" id="FR905005">
    <property type="protein sequence ID" value="CDQ74864.1"/>
    <property type="molecule type" value="Genomic_DNA"/>
</dbReference>
<accession>A0A060XC35</accession>
<proteinExistence type="predicted"/>
<feature type="region of interest" description="Disordered" evidence="1">
    <location>
        <begin position="1"/>
        <end position="52"/>
    </location>
</feature>
<organism evidence="3 4">
    <name type="scientific">Oncorhynchus mykiss</name>
    <name type="common">Rainbow trout</name>
    <name type="synonym">Salmo gairdneri</name>
    <dbReference type="NCBI Taxonomy" id="8022"/>
    <lineage>
        <taxon>Eukaryota</taxon>
        <taxon>Metazoa</taxon>
        <taxon>Chordata</taxon>
        <taxon>Craniata</taxon>
        <taxon>Vertebrata</taxon>
        <taxon>Euteleostomi</taxon>
        <taxon>Actinopterygii</taxon>
        <taxon>Neopterygii</taxon>
        <taxon>Teleostei</taxon>
        <taxon>Protacanthopterygii</taxon>
        <taxon>Salmoniformes</taxon>
        <taxon>Salmonidae</taxon>
        <taxon>Salmoninae</taxon>
        <taxon>Oncorhynchus</taxon>
    </lineage>
</organism>
<dbReference type="STRING" id="8022.A0A060XC35"/>
<name>A0A060XC35_ONCMY</name>
<reference evidence="3" key="1">
    <citation type="journal article" date="2014" name="Nat. Commun.">
        <title>The rainbow trout genome provides novel insights into evolution after whole-genome duplication in vertebrates.</title>
        <authorList>
            <person name="Berthelot C."/>
            <person name="Brunet F."/>
            <person name="Chalopin D."/>
            <person name="Juanchich A."/>
            <person name="Bernard M."/>
            <person name="Noel B."/>
            <person name="Bento P."/>
            <person name="Da Silva C."/>
            <person name="Labadie K."/>
            <person name="Alberti A."/>
            <person name="Aury J.M."/>
            <person name="Louis A."/>
            <person name="Dehais P."/>
            <person name="Bardou P."/>
            <person name="Montfort J."/>
            <person name="Klopp C."/>
            <person name="Cabau C."/>
            <person name="Gaspin C."/>
            <person name="Thorgaard G.H."/>
            <person name="Boussaha M."/>
            <person name="Quillet E."/>
            <person name="Guyomard R."/>
            <person name="Galiana D."/>
            <person name="Bobe J."/>
            <person name="Volff J.N."/>
            <person name="Genet C."/>
            <person name="Wincker P."/>
            <person name="Jaillon O."/>
            <person name="Roest Crollius H."/>
            <person name="Guiguen Y."/>
        </authorList>
    </citation>
    <scope>NUCLEOTIDE SEQUENCE [LARGE SCALE GENOMIC DNA]</scope>
</reference>
<dbReference type="AlphaFoldDB" id="A0A060XC35"/>
<sequence>MAKLQHQASNLKKDQHNLERVKKKAKAVCFTGQGSGRHREDPQSPPDQQGSRLDWSSFAKSVLHQNGGGESMEGQESSVSANATPGWIEERLSFTVQSKTTSIIVQCWSCNRVRGKCLLSCLYGRLEVYGFTIEEGQQSYLRFSPSSQCPLTITTLGDSPNPNKTKKAGRLVAKVIVRKYLSVYLESNTTNRTLKTVLSYVLPRRG</sequence>
<dbReference type="Pfam" id="PF24419">
    <property type="entry name" value="Cupin_NOL9"/>
    <property type="match status" value="1"/>
</dbReference>
<dbReference type="PaxDb" id="8022-A0A060XC35"/>
<gene>
    <name evidence="3" type="ORF">GSONMT00012588001</name>
</gene>
<reference evidence="3" key="2">
    <citation type="submission" date="2014-03" db="EMBL/GenBank/DDBJ databases">
        <authorList>
            <person name="Genoscope - CEA"/>
        </authorList>
    </citation>
    <scope>NUCLEOTIDE SEQUENCE</scope>
</reference>
<feature type="domain" description="NOL9 N-terminal" evidence="2">
    <location>
        <begin position="113"/>
        <end position="179"/>
    </location>
</feature>
<evidence type="ECO:0000256" key="1">
    <source>
        <dbReference type="SAM" id="MobiDB-lite"/>
    </source>
</evidence>
<evidence type="ECO:0000313" key="4">
    <source>
        <dbReference type="Proteomes" id="UP000193380"/>
    </source>
</evidence>
<evidence type="ECO:0000259" key="2">
    <source>
        <dbReference type="Pfam" id="PF24419"/>
    </source>
</evidence>
<feature type="compositionally biased region" description="Basic and acidic residues" evidence="1">
    <location>
        <begin position="11"/>
        <end position="20"/>
    </location>
</feature>